<feature type="region of interest" description="Disordered" evidence="1">
    <location>
        <begin position="154"/>
        <end position="206"/>
    </location>
</feature>
<protein>
    <recommendedName>
        <fullName evidence="2">C2H2-type domain-containing protein</fullName>
    </recommendedName>
</protein>
<evidence type="ECO:0000313" key="3">
    <source>
        <dbReference type="Proteomes" id="UP000192220"/>
    </source>
</evidence>
<sequence>MKQAWQVSNSPSCSRDCEEMEREPLATDDNLSGKSQEEKEKEKTKEQIHQFSKHKEPPEVLICETRSKSQFRNVCGGGEGKCECKDVLSTDSSPCSWVHCSNTLTPAGGLVEHLTPETHKQEASSHPEETQEGHFVDRSIHPVQQKEVKELIENVDIDAAPDKPKDSSSSAADGKESPTGGQLKEYTSSSSSLLTSRDGTKKSSASTKRALFAHMHLNASTSTSSPQTLSPIPHGELSSPLHPSSMFSGPPEPPLSISSSSTSTCAAPQTAASPLRVPTPGQSLGSDSSEPTCSSADSSVQSQACPLKNQLSAKSLSVKDTGLVFNQHPTQPGGSSSLLSHLPLHSQQPCRTPTLLISIGGIHMIQPRSTLPLYDLVSRRTDPSLPHGQIAVTVPQRAGAAQQPGRSTES</sequence>
<feature type="region of interest" description="Disordered" evidence="1">
    <location>
        <begin position="1"/>
        <end position="56"/>
    </location>
</feature>
<feature type="compositionally biased region" description="Low complexity" evidence="1">
    <location>
        <begin position="220"/>
        <end position="233"/>
    </location>
</feature>
<dbReference type="AlphaFoldDB" id="A0A2I4D6N9"/>
<proteinExistence type="predicted"/>
<organism evidence="3 4">
    <name type="scientific">Austrofundulus limnaeus</name>
    <name type="common">Annual killifish</name>
    <dbReference type="NCBI Taxonomy" id="52670"/>
    <lineage>
        <taxon>Eukaryota</taxon>
        <taxon>Metazoa</taxon>
        <taxon>Chordata</taxon>
        <taxon>Craniata</taxon>
        <taxon>Vertebrata</taxon>
        <taxon>Euteleostomi</taxon>
        <taxon>Actinopterygii</taxon>
        <taxon>Neopterygii</taxon>
        <taxon>Teleostei</taxon>
        <taxon>Neoteleostei</taxon>
        <taxon>Acanthomorphata</taxon>
        <taxon>Ovalentaria</taxon>
        <taxon>Atherinomorphae</taxon>
        <taxon>Cyprinodontiformes</taxon>
        <taxon>Rivulidae</taxon>
        <taxon>Austrofundulus</taxon>
    </lineage>
</organism>
<dbReference type="CTD" id="101883448"/>
<feature type="compositionally biased region" description="Basic and acidic residues" evidence="1">
    <location>
        <begin position="35"/>
        <end position="56"/>
    </location>
</feature>
<dbReference type="OrthoDB" id="10042249at2759"/>
<reference evidence="4" key="1">
    <citation type="submission" date="2025-08" db="UniProtKB">
        <authorList>
            <consortium name="RefSeq"/>
        </authorList>
    </citation>
    <scope>IDENTIFICATION</scope>
    <source>
        <strain evidence="4">Quisiro</strain>
        <tissue evidence="4">Liver</tissue>
    </source>
</reference>
<feature type="region of interest" description="Disordered" evidence="1">
    <location>
        <begin position="219"/>
        <end position="298"/>
    </location>
</feature>
<accession>A0A2I4D6N9</accession>
<feature type="region of interest" description="Disordered" evidence="1">
    <location>
        <begin position="117"/>
        <end position="139"/>
    </location>
</feature>
<evidence type="ECO:0000313" key="4">
    <source>
        <dbReference type="RefSeq" id="XP_013887894.1"/>
    </source>
</evidence>
<feature type="domain" description="C2H2-type" evidence="2">
    <location>
        <begin position="95"/>
        <end position="119"/>
    </location>
</feature>
<feature type="compositionally biased region" description="Polar residues" evidence="1">
    <location>
        <begin position="1"/>
        <end position="13"/>
    </location>
</feature>
<dbReference type="Proteomes" id="UP000192220">
    <property type="component" value="Unplaced"/>
</dbReference>
<feature type="compositionally biased region" description="Low complexity" evidence="1">
    <location>
        <begin position="331"/>
        <end position="345"/>
    </location>
</feature>
<keyword evidence="3" id="KW-1185">Reference proteome</keyword>
<gene>
    <name evidence="4" type="primary">hivep3a</name>
</gene>
<name>A0A2I4D6N9_AUSLI</name>
<dbReference type="PROSITE" id="PS00028">
    <property type="entry name" value="ZINC_FINGER_C2H2_1"/>
    <property type="match status" value="1"/>
</dbReference>
<evidence type="ECO:0000259" key="2">
    <source>
        <dbReference type="PROSITE" id="PS00028"/>
    </source>
</evidence>
<feature type="compositionally biased region" description="Low complexity" evidence="1">
    <location>
        <begin position="255"/>
        <end position="274"/>
    </location>
</feature>
<feature type="compositionally biased region" description="Low complexity" evidence="1">
    <location>
        <begin position="187"/>
        <end position="196"/>
    </location>
</feature>
<dbReference type="InterPro" id="IPR013087">
    <property type="entry name" value="Znf_C2H2_type"/>
</dbReference>
<evidence type="ECO:0000256" key="1">
    <source>
        <dbReference type="SAM" id="MobiDB-lite"/>
    </source>
</evidence>
<feature type="region of interest" description="Disordered" evidence="1">
    <location>
        <begin position="324"/>
        <end position="345"/>
    </location>
</feature>
<feature type="compositionally biased region" description="Polar residues" evidence="1">
    <location>
        <begin position="280"/>
        <end position="298"/>
    </location>
</feature>
<dbReference type="RefSeq" id="XP_013887894.1">
    <property type="nucleotide sequence ID" value="XM_014032440.1"/>
</dbReference>